<dbReference type="KEGG" id="ksd:KS2013_401"/>
<organism evidence="3 4">
    <name type="scientific">Kangiella sediminilitoris</name>
    <dbReference type="NCBI Taxonomy" id="1144748"/>
    <lineage>
        <taxon>Bacteria</taxon>
        <taxon>Pseudomonadati</taxon>
        <taxon>Pseudomonadota</taxon>
        <taxon>Gammaproteobacteria</taxon>
        <taxon>Kangiellales</taxon>
        <taxon>Kangiellaceae</taxon>
        <taxon>Kangiella</taxon>
    </lineage>
</organism>
<feature type="transmembrane region" description="Helical" evidence="1">
    <location>
        <begin position="93"/>
        <end position="113"/>
    </location>
</feature>
<evidence type="ECO:0000256" key="1">
    <source>
        <dbReference type="SAM" id="Phobius"/>
    </source>
</evidence>
<feature type="signal peptide" evidence="2">
    <location>
        <begin position="1"/>
        <end position="28"/>
    </location>
</feature>
<evidence type="ECO:0000313" key="4">
    <source>
        <dbReference type="Proteomes" id="UP000094147"/>
    </source>
</evidence>
<keyword evidence="4" id="KW-1185">Reference proteome</keyword>
<sequence length="483" mass="54784" precursor="true">MKHLSAIRNSTFLLLICCCFAIINSVQAHSFGERYDLPLPLTMYLTSAAVVVFVSFVIAALFIRQSARTKLSPRTELKWLLPRGSLSRKITKYILQLMGVFLFAVTLITAYFGKNNTFENFSPTFVWVIWWVGLTFIVALVANLWPALNPWRTLALWSHFFDKDTRRPYPKQLGAWPVVIAFIIFAWLELIAQGPETPQVLFWLILMYSFYSWLGMAIFGVGNWLRHGDLFTHFYKLFGRFSLLNTESNKVQLRLPGAGLTHDKPLHLSETCFVVLLLSTVSFDGILETPLWKDLLNFIAENQLLRPLLIELQASGIDIIMLVKSLALLTLPCVLLGVFLLFCFISVKAGGERMPLSIAAGHYVLSLVPIALAYHIAHYIFYLMIAGQQIIPLISDPFGYGWDIFGTANYAMDIGVINAKTVWFISIYAIIIGHVIAVVLAHYSAIKIYQNHKQTLMSQIPMLFLMIGYTMLSLWILSQPIVE</sequence>
<name>A0A1B3B8L7_9GAMM</name>
<dbReference type="EMBL" id="CP012418">
    <property type="protein sequence ID" value="AOE49125.1"/>
    <property type="molecule type" value="Genomic_DNA"/>
</dbReference>
<evidence type="ECO:0008006" key="5">
    <source>
        <dbReference type="Google" id="ProtNLM"/>
    </source>
</evidence>
<feature type="transmembrane region" description="Helical" evidence="1">
    <location>
        <begin position="200"/>
        <end position="225"/>
    </location>
</feature>
<feature type="transmembrane region" description="Helical" evidence="1">
    <location>
        <begin position="422"/>
        <end position="443"/>
    </location>
</feature>
<feature type="transmembrane region" description="Helical" evidence="1">
    <location>
        <begin position="169"/>
        <end position="188"/>
    </location>
</feature>
<feature type="transmembrane region" description="Helical" evidence="1">
    <location>
        <begin position="326"/>
        <end position="347"/>
    </location>
</feature>
<accession>A0A1B3B8L7</accession>
<keyword evidence="2" id="KW-0732">Signal</keyword>
<gene>
    <name evidence="3" type="ORF">KS2013_401</name>
</gene>
<dbReference type="OrthoDB" id="8168962at2"/>
<proteinExistence type="predicted"/>
<feature type="transmembrane region" description="Helical" evidence="1">
    <location>
        <begin position="125"/>
        <end position="148"/>
    </location>
</feature>
<evidence type="ECO:0000256" key="2">
    <source>
        <dbReference type="SAM" id="SignalP"/>
    </source>
</evidence>
<feature type="chain" id="PRO_5008544001" description="Fenitrothion hydrolase FedB" evidence="2">
    <location>
        <begin position="29"/>
        <end position="483"/>
    </location>
</feature>
<dbReference type="STRING" id="1144748.KS2013_401"/>
<keyword evidence="1" id="KW-1133">Transmembrane helix</keyword>
<feature type="transmembrane region" description="Helical" evidence="1">
    <location>
        <begin position="455"/>
        <end position="477"/>
    </location>
</feature>
<protein>
    <recommendedName>
        <fullName evidence="5">Fenitrothion hydrolase FedB</fullName>
    </recommendedName>
</protein>
<keyword evidence="1" id="KW-0472">Membrane</keyword>
<dbReference type="Proteomes" id="UP000094147">
    <property type="component" value="Chromosome"/>
</dbReference>
<reference evidence="4" key="1">
    <citation type="submission" date="2015-08" db="EMBL/GenBank/DDBJ databases">
        <authorList>
            <person name="Kim K.M."/>
        </authorList>
    </citation>
    <scope>NUCLEOTIDE SEQUENCE [LARGE SCALE GENOMIC DNA]</scope>
    <source>
        <strain evidence="4">KCTC 23892</strain>
    </source>
</reference>
<keyword evidence="1" id="KW-0812">Transmembrane</keyword>
<feature type="transmembrane region" description="Helical" evidence="1">
    <location>
        <begin position="44"/>
        <end position="63"/>
    </location>
</feature>
<evidence type="ECO:0000313" key="3">
    <source>
        <dbReference type="EMBL" id="AOE49125.1"/>
    </source>
</evidence>
<dbReference type="AlphaFoldDB" id="A0A1B3B8L7"/>